<dbReference type="AlphaFoldDB" id="A0A251UYA8"/>
<reference evidence="1" key="3">
    <citation type="submission" date="2020-06" db="EMBL/GenBank/DDBJ databases">
        <title>Helianthus annuus Genome sequencing and assembly Release 2.</title>
        <authorList>
            <person name="Gouzy J."/>
            <person name="Langlade N."/>
            <person name="Munos S."/>
        </authorList>
    </citation>
    <scope>NUCLEOTIDE SEQUENCE</scope>
    <source>
        <tissue evidence="1">Leaves</tissue>
    </source>
</reference>
<organism evidence="2 3">
    <name type="scientific">Helianthus annuus</name>
    <name type="common">Common sunflower</name>
    <dbReference type="NCBI Taxonomy" id="4232"/>
    <lineage>
        <taxon>Eukaryota</taxon>
        <taxon>Viridiplantae</taxon>
        <taxon>Streptophyta</taxon>
        <taxon>Embryophyta</taxon>
        <taxon>Tracheophyta</taxon>
        <taxon>Spermatophyta</taxon>
        <taxon>Magnoliopsida</taxon>
        <taxon>eudicotyledons</taxon>
        <taxon>Gunneridae</taxon>
        <taxon>Pentapetalae</taxon>
        <taxon>asterids</taxon>
        <taxon>campanulids</taxon>
        <taxon>Asterales</taxon>
        <taxon>Asteraceae</taxon>
        <taxon>Asteroideae</taxon>
        <taxon>Heliantheae alliance</taxon>
        <taxon>Heliantheae</taxon>
        <taxon>Helianthus</taxon>
    </lineage>
</organism>
<evidence type="ECO:0000313" key="1">
    <source>
        <dbReference type="EMBL" id="KAF5809248.1"/>
    </source>
</evidence>
<proteinExistence type="predicted"/>
<dbReference type="EMBL" id="CM007893">
    <property type="protein sequence ID" value="OTG28019.1"/>
    <property type="molecule type" value="Genomic_DNA"/>
</dbReference>
<reference evidence="2" key="2">
    <citation type="submission" date="2017-02" db="EMBL/GenBank/DDBJ databases">
        <title>Sunflower complete genome.</title>
        <authorList>
            <person name="Langlade N."/>
            <person name="Munos S."/>
        </authorList>
    </citation>
    <scope>NUCLEOTIDE SEQUENCE [LARGE SCALE GENOMIC DNA]</scope>
    <source>
        <tissue evidence="2">Leaves</tissue>
    </source>
</reference>
<reference evidence="1 3" key="1">
    <citation type="journal article" date="2017" name="Nature">
        <title>The sunflower genome provides insights into oil metabolism, flowering and Asterid evolution.</title>
        <authorList>
            <person name="Badouin H."/>
            <person name="Gouzy J."/>
            <person name="Grassa C.J."/>
            <person name="Murat F."/>
            <person name="Staton S.E."/>
            <person name="Cottret L."/>
            <person name="Lelandais-Briere C."/>
            <person name="Owens G.L."/>
            <person name="Carrere S."/>
            <person name="Mayjonade B."/>
            <person name="Legrand L."/>
            <person name="Gill N."/>
            <person name="Kane N.C."/>
            <person name="Bowers J.E."/>
            <person name="Hubner S."/>
            <person name="Bellec A."/>
            <person name="Berard A."/>
            <person name="Berges H."/>
            <person name="Blanchet N."/>
            <person name="Boniface M.C."/>
            <person name="Brunel D."/>
            <person name="Catrice O."/>
            <person name="Chaidir N."/>
            <person name="Claudel C."/>
            <person name="Donnadieu C."/>
            <person name="Faraut T."/>
            <person name="Fievet G."/>
            <person name="Helmstetter N."/>
            <person name="King M."/>
            <person name="Knapp S.J."/>
            <person name="Lai Z."/>
            <person name="Le Paslier M.C."/>
            <person name="Lippi Y."/>
            <person name="Lorenzon L."/>
            <person name="Mandel J.R."/>
            <person name="Marage G."/>
            <person name="Marchand G."/>
            <person name="Marquand E."/>
            <person name="Bret-Mestries E."/>
            <person name="Morien E."/>
            <person name="Nambeesan S."/>
            <person name="Nguyen T."/>
            <person name="Pegot-Espagnet P."/>
            <person name="Pouilly N."/>
            <person name="Raftis F."/>
            <person name="Sallet E."/>
            <person name="Schiex T."/>
            <person name="Thomas J."/>
            <person name="Vandecasteele C."/>
            <person name="Vares D."/>
            <person name="Vear F."/>
            <person name="Vautrin S."/>
            <person name="Crespi M."/>
            <person name="Mangin B."/>
            <person name="Burke J.M."/>
            <person name="Salse J."/>
            <person name="Munos S."/>
            <person name="Vincourt P."/>
            <person name="Rieseberg L.H."/>
            <person name="Langlade N.B."/>
        </authorList>
    </citation>
    <scope>NUCLEOTIDE SEQUENCE [LARGE SCALE GENOMIC DNA]</scope>
    <source>
        <strain evidence="3">cv. SF193</strain>
        <tissue evidence="1">Leaves</tissue>
    </source>
</reference>
<dbReference type="EMBL" id="MNCJ02000319">
    <property type="protein sequence ID" value="KAF5809248.1"/>
    <property type="molecule type" value="Genomic_DNA"/>
</dbReference>
<evidence type="ECO:0000313" key="2">
    <source>
        <dbReference type="EMBL" id="OTG28019.1"/>
    </source>
</evidence>
<protein>
    <submittedName>
        <fullName evidence="2">Uncharacterized protein</fullName>
    </submittedName>
</protein>
<accession>A0A251UYA8</accession>
<dbReference type="Gramene" id="mRNA:HanXRQr2_Chr04g0154961">
    <property type="protein sequence ID" value="mRNA:HanXRQr2_Chr04g0154961"/>
    <property type="gene ID" value="HanXRQr2_Chr04g0154961"/>
</dbReference>
<sequence>MPSIGNVGAWISSSNFRTKVIIPLLLRLRLKLKKMMHMKLHRLYPPLLRVLNLGRSLLFIDLISQSVPIIRPIFLSFSLFVFSGPKDQNPKNKASNPNWSFAIGIEISYKFI</sequence>
<dbReference type="InParanoid" id="A0A251UYA8"/>
<dbReference type="Proteomes" id="UP000215914">
    <property type="component" value="Chromosome 4"/>
</dbReference>
<name>A0A251UYA8_HELAN</name>
<evidence type="ECO:0000313" key="3">
    <source>
        <dbReference type="Proteomes" id="UP000215914"/>
    </source>
</evidence>
<keyword evidence="3" id="KW-1185">Reference proteome</keyword>
<gene>
    <name evidence="2" type="ORF">HannXRQ_Chr04g0106501</name>
    <name evidence="1" type="ORF">HanXRQr2_Chr04g0154961</name>
</gene>